<keyword evidence="1 6" id="KW-0597">Phosphoprotein</keyword>
<dbReference type="InterPro" id="IPR039420">
    <property type="entry name" value="WalR-like"/>
</dbReference>
<evidence type="ECO:0000256" key="1">
    <source>
        <dbReference type="ARBA" id="ARBA00022553"/>
    </source>
</evidence>
<dbReference type="SUPFAM" id="SSF52172">
    <property type="entry name" value="CheY-like"/>
    <property type="match status" value="1"/>
</dbReference>
<evidence type="ECO:0000256" key="6">
    <source>
        <dbReference type="PROSITE-ProRule" id="PRU00169"/>
    </source>
</evidence>
<dbReference type="PANTHER" id="PTHR48111">
    <property type="entry name" value="REGULATOR OF RPOS"/>
    <property type="match status" value="1"/>
</dbReference>
<dbReference type="AlphaFoldDB" id="A0A4R2RQU4"/>
<dbReference type="SUPFAM" id="SSF46894">
    <property type="entry name" value="C-terminal effector domain of the bipartite response regulators"/>
    <property type="match status" value="1"/>
</dbReference>
<feature type="domain" description="Response regulatory" evidence="8">
    <location>
        <begin position="2"/>
        <end position="115"/>
    </location>
</feature>
<dbReference type="GO" id="GO:0006355">
    <property type="term" value="P:regulation of DNA-templated transcription"/>
    <property type="evidence" value="ECO:0007669"/>
    <property type="project" value="InterPro"/>
</dbReference>
<feature type="domain" description="OmpR/PhoB-type" evidence="9">
    <location>
        <begin position="118"/>
        <end position="212"/>
    </location>
</feature>
<name>A0A4R2RQU4_9BACL</name>
<keyword evidence="5" id="KW-0804">Transcription</keyword>
<evidence type="ECO:0000256" key="3">
    <source>
        <dbReference type="ARBA" id="ARBA00023015"/>
    </source>
</evidence>
<dbReference type="InterPro" id="IPR036388">
    <property type="entry name" value="WH-like_DNA-bd_sf"/>
</dbReference>
<dbReference type="InterPro" id="IPR001789">
    <property type="entry name" value="Sig_transdc_resp-reg_receiver"/>
</dbReference>
<dbReference type="OrthoDB" id="9790442at2"/>
<gene>
    <name evidence="10" type="ORF">EDD57_13236</name>
</gene>
<keyword evidence="2" id="KW-0902">Two-component regulatory system</keyword>
<dbReference type="GO" id="GO:0032993">
    <property type="term" value="C:protein-DNA complex"/>
    <property type="evidence" value="ECO:0007669"/>
    <property type="project" value="TreeGrafter"/>
</dbReference>
<sequence>MNVLIVDDEKDMLKILKAYFEREGYPVFLAEDGEQALDLFYNNKIDLVVLDWMMPHVSGLSVCKEIKKQSNVKVLMLTSKSEDEDELLALNMGADDYIKKPFHPGILLTRAKKLMNEDKVIYLGDIKVDFQAKRMYRSEQDLQATKKELELIGCFLRNKGKILTRQDLLDLVWGIDYIGDERTVDTHIKRLREKIGSNLIKTHRGLGYSLENVDE</sequence>
<feature type="modified residue" description="4-aspartylphosphate" evidence="6">
    <location>
        <position position="51"/>
    </location>
</feature>
<dbReference type="GO" id="GO:0000156">
    <property type="term" value="F:phosphorelay response regulator activity"/>
    <property type="evidence" value="ECO:0007669"/>
    <property type="project" value="TreeGrafter"/>
</dbReference>
<evidence type="ECO:0000259" key="8">
    <source>
        <dbReference type="PROSITE" id="PS50110"/>
    </source>
</evidence>
<evidence type="ECO:0000256" key="4">
    <source>
        <dbReference type="ARBA" id="ARBA00023125"/>
    </source>
</evidence>
<dbReference type="GO" id="GO:0005829">
    <property type="term" value="C:cytosol"/>
    <property type="evidence" value="ECO:0007669"/>
    <property type="project" value="TreeGrafter"/>
</dbReference>
<evidence type="ECO:0000313" key="10">
    <source>
        <dbReference type="EMBL" id="TCP65554.1"/>
    </source>
</evidence>
<comment type="caution">
    <text evidence="10">The sequence shown here is derived from an EMBL/GenBank/DDBJ whole genome shotgun (WGS) entry which is preliminary data.</text>
</comment>
<dbReference type="GO" id="GO:0000976">
    <property type="term" value="F:transcription cis-regulatory region binding"/>
    <property type="evidence" value="ECO:0007669"/>
    <property type="project" value="TreeGrafter"/>
</dbReference>
<dbReference type="PROSITE" id="PS50110">
    <property type="entry name" value="RESPONSE_REGULATORY"/>
    <property type="match status" value="1"/>
</dbReference>
<accession>A0A4R2RQU4</accession>
<dbReference type="Pfam" id="PF00072">
    <property type="entry name" value="Response_reg"/>
    <property type="match status" value="1"/>
</dbReference>
<evidence type="ECO:0000256" key="2">
    <source>
        <dbReference type="ARBA" id="ARBA00023012"/>
    </source>
</evidence>
<proteinExistence type="predicted"/>
<dbReference type="Gene3D" id="3.40.50.2300">
    <property type="match status" value="1"/>
</dbReference>
<dbReference type="PANTHER" id="PTHR48111:SF73">
    <property type="entry name" value="ALKALINE PHOSPHATASE SYNTHESIS TRANSCRIPTIONAL REGULATORY PROTEIN PHOP"/>
    <property type="match status" value="1"/>
</dbReference>
<dbReference type="Proteomes" id="UP000294746">
    <property type="component" value="Unassembled WGS sequence"/>
</dbReference>
<dbReference type="InterPro" id="IPR016032">
    <property type="entry name" value="Sig_transdc_resp-reg_C-effctor"/>
</dbReference>
<keyword evidence="11" id="KW-1185">Reference proteome</keyword>
<dbReference type="InterPro" id="IPR011006">
    <property type="entry name" value="CheY-like_superfamily"/>
</dbReference>
<dbReference type="RefSeq" id="WP_131849352.1">
    <property type="nucleotide sequence ID" value="NZ_SLXV01000032.1"/>
</dbReference>
<evidence type="ECO:0000256" key="7">
    <source>
        <dbReference type="PROSITE-ProRule" id="PRU01091"/>
    </source>
</evidence>
<keyword evidence="4 7" id="KW-0238">DNA-binding</keyword>
<dbReference type="CDD" id="cd00383">
    <property type="entry name" value="trans_reg_C"/>
    <property type="match status" value="1"/>
</dbReference>
<dbReference type="PROSITE" id="PS51755">
    <property type="entry name" value="OMPR_PHOB"/>
    <property type="match status" value="1"/>
</dbReference>
<reference evidence="10 11" key="1">
    <citation type="submission" date="2019-03" db="EMBL/GenBank/DDBJ databases">
        <title>Genomic Encyclopedia of Type Strains, Phase IV (KMG-IV): sequencing the most valuable type-strain genomes for metagenomic binning, comparative biology and taxonomic classification.</title>
        <authorList>
            <person name="Goeker M."/>
        </authorList>
    </citation>
    <scope>NUCLEOTIDE SEQUENCE [LARGE SCALE GENOMIC DNA]</scope>
    <source>
        <strain evidence="10 11">DSM 46831</strain>
    </source>
</reference>
<dbReference type="Pfam" id="PF00486">
    <property type="entry name" value="Trans_reg_C"/>
    <property type="match status" value="1"/>
</dbReference>
<feature type="DNA-binding region" description="OmpR/PhoB-type" evidence="7">
    <location>
        <begin position="118"/>
        <end position="212"/>
    </location>
</feature>
<dbReference type="FunFam" id="3.40.50.2300:FF:000001">
    <property type="entry name" value="DNA-binding response regulator PhoB"/>
    <property type="match status" value="1"/>
</dbReference>
<evidence type="ECO:0000313" key="11">
    <source>
        <dbReference type="Proteomes" id="UP000294746"/>
    </source>
</evidence>
<dbReference type="EMBL" id="SLXV01000032">
    <property type="protein sequence ID" value="TCP65554.1"/>
    <property type="molecule type" value="Genomic_DNA"/>
</dbReference>
<evidence type="ECO:0000256" key="5">
    <source>
        <dbReference type="ARBA" id="ARBA00023163"/>
    </source>
</evidence>
<evidence type="ECO:0000259" key="9">
    <source>
        <dbReference type="PROSITE" id="PS51755"/>
    </source>
</evidence>
<organism evidence="10 11">
    <name type="scientific">Baia soyae</name>
    <dbReference type="NCBI Taxonomy" id="1544746"/>
    <lineage>
        <taxon>Bacteria</taxon>
        <taxon>Bacillati</taxon>
        <taxon>Bacillota</taxon>
        <taxon>Bacilli</taxon>
        <taxon>Bacillales</taxon>
        <taxon>Thermoactinomycetaceae</taxon>
        <taxon>Baia</taxon>
    </lineage>
</organism>
<dbReference type="SMART" id="SM00862">
    <property type="entry name" value="Trans_reg_C"/>
    <property type="match status" value="1"/>
</dbReference>
<dbReference type="InterPro" id="IPR001867">
    <property type="entry name" value="OmpR/PhoB-type_DNA-bd"/>
</dbReference>
<dbReference type="Gene3D" id="1.10.10.10">
    <property type="entry name" value="Winged helix-like DNA-binding domain superfamily/Winged helix DNA-binding domain"/>
    <property type="match status" value="1"/>
</dbReference>
<keyword evidence="3" id="KW-0805">Transcription regulation</keyword>
<dbReference type="SMART" id="SM00448">
    <property type="entry name" value="REC"/>
    <property type="match status" value="1"/>
</dbReference>
<dbReference type="CDD" id="cd17574">
    <property type="entry name" value="REC_OmpR"/>
    <property type="match status" value="1"/>
</dbReference>
<protein>
    <submittedName>
        <fullName evidence="10">DNA-binding response OmpR family regulator</fullName>
    </submittedName>
</protein>